<dbReference type="VEuPathDB" id="TrichDB:TRFO_29855"/>
<comment type="caution">
    <text evidence="1">The sequence shown here is derived from an EMBL/GenBank/DDBJ whole genome shotgun (WGS) entry which is preliminary data.</text>
</comment>
<proteinExistence type="predicted"/>
<gene>
    <name evidence="1" type="ORF">TRFO_29855</name>
</gene>
<dbReference type="RefSeq" id="XP_068356056.1">
    <property type="nucleotide sequence ID" value="XM_068507013.1"/>
</dbReference>
<name>A0A1J4JWT8_9EUKA</name>
<evidence type="ECO:0000313" key="2">
    <source>
        <dbReference type="Proteomes" id="UP000179807"/>
    </source>
</evidence>
<dbReference type="EMBL" id="MLAK01000848">
    <property type="protein sequence ID" value="OHT02920.1"/>
    <property type="molecule type" value="Genomic_DNA"/>
</dbReference>
<evidence type="ECO:0000313" key="1">
    <source>
        <dbReference type="EMBL" id="OHT02920.1"/>
    </source>
</evidence>
<keyword evidence="2" id="KW-1185">Reference proteome</keyword>
<dbReference type="AlphaFoldDB" id="A0A1J4JWT8"/>
<protein>
    <submittedName>
        <fullName evidence="1">Uncharacterized protein</fullName>
    </submittedName>
</protein>
<accession>A0A1J4JWT8</accession>
<dbReference type="Proteomes" id="UP000179807">
    <property type="component" value="Unassembled WGS sequence"/>
</dbReference>
<reference evidence="1" key="1">
    <citation type="submission" date="2016-10" db="EMBL/GenBank/DDBJ databases">
        <authorList>
            <person name="Benchimol M."/>
            <person name="Almeida L.G."/>
            <person name="Vasconcelos A.T."/>
            <person name="Perreira-Neves A."/>
            <person name="Rosa I.A."/>
            <person name="Tasca T."/>
            <person name="Bogo M.R."/>
            <person name="de Souza W."/>
        </authorList>
    </citation>
    <scope>NUCLEOTIDE SEQUENCE [LARGE SCALE GENOMIC DNA]</scope>
    <source>
        <strain evidence="1">K</strain>
    </source>
</reference>
<dbReference type="GeneID" id="94841717"/>
<sequence>MSNELEDVIKFVSKPLSRTFSVAIDNSHSTKLKCDLYGIILVISDPDRIETTKCLYLTQWNNSTRRSGQHKSLIFQPLVNSDIRLLKLKARSSKTIDEWAHQIETNKEIFTELKVNNAIFHARLNINGHYDKITISVNSYKIILSKGGYVVDLPRSSDILCMPVFDNPRKLRIYKNMIPIQTLLCKDEFTARKICIVINTQPNAVNVIPEVLLEDQIVPDVDDLLGDSLSAHTVNEIGMNTDNKTTNLQSMNQTYTDNSNKSIKSQQNVIMDDLSQFDEAMSVRLEYFDQMPMNEVPPTRQDAILEIIRNDVLSTRSQYGDYPTINAPDVEDEEQLFNVPKEPFYNSLHSINIAQQSIIEYSLQKQFDFPNLYHDLIDKIQFPSSTNTSIKVNNDNDFKHLMNEIISANENELFLYVVGTFVQGKKVSLSTLSSDLGSIKFPIIEISNIINDSVFHDFSTLFLFFAKLSNAKLIGTFFRSLEYLHDFKEKNYGYDALIRVERFCTNVASIFEKPMIMPKNWEIDNIPIAKFEAIHLNVGYSVERFISTQSNVWFAEDEDSIINNPMNNILGNLILLCASDLKIYDGDFKDLYSLLFKVSSRFLREEREIWVEAENLKITRSQKVLMFFINAIMTRLLNKWMMMFMFMNKKSPERIKSTVVALSLMEPIYPVFTEKCLNNKQAFVIHAYPEVKKMIINYNKTV</sequence>
<organism evidence="1 2">
    <name type="scientific">Tritrichomonas foetus</name>
    <dbReference type="NCBI Taxonomy" id="1144522"/>
    <lineage>
        <taxon>Eukaryota</taxon>
        <taxon>Metamonada</taxon>
        <taxon>Parabasalia</taxon>
        <taxon>Tritrichomonadida</taxon>
        <taxon>Tritrichomonadidae</taxon>
        <taxon>Tritrichomonas</taxon>
    </lineage>
</organism>